<name>A0A2R4SVS8_9ACTN</name>
<dbReference type="Pfam" id="PF00067">
    <property type="entry name" value="p450"/>
    <property type="match status" value="2"/>
</dbReference>
<dbReference type="GO" id="GO:0005506">
    <property type="term" value="F:iron ion binding"/>
    <property type="evidence" value="ECO:0007669"/>
    <property type="project" value="InterPro"/>
</dbReference>
<keyword evidence="3 7" id="KW-0479">Metal-binding</keyword>
<comment type="similarity">
    <text evidence="1 7">Belongs to the cytochrome P450 family.</text>
</comment>
<evidence type="ECO:0000313" key="8">
    <source>
        <dbReference type="EMBL" id="AVZ70966.1"/>
    </source>
</evidence>
<dbReference type="PRINTS" id="PR00359">
    <property type="entry name" value="BP450"/>
</dbReference>
<dbReference type="FunFam" id="1.10.630.10:FF:000018">
    <property type="entry name" value="Cytochrome P450 monooxygenase"/>
    <property type="match status" value="1"/>
</dbReference>
<reference evidence="8 9" key="1">
    <citation type="submission" date="2018-01" db="EMBL/GenBank/DDBJ databases">
        <title>Complete genome sequence of Streptomyces lunaelactis MM109T, a Ferroverdin A producer isolated from cave moonmilk deposits.</title>
        <authorList>
            <person name="Naome A."/>
            <person name="Martinet L."/>
            <person name="Maciejewska M."/>
            <person name="Anderssen S."/>
            <person name="Adam D."/>
            <person name="Tenconi E."/>
            <person name="Deflandre B."/>
            <person name="Arguelles-Arias A."/>
            <person name="Calusinska M."/>
            <person name="Copieters W."/>
            <person name="Karim L."/>
            <person name="Hanikenne M."/>
            <person name="Baurain D."/>
            <person name="van Wezel G."/>
            <person name="Smargiasso N."/>
            <person name="de Pauw E."/>
            <person name="Delfosse P."/>
            <person name="Rigali S."/>
        </authorList>
    </citation>
    <scope>NUCLEOTIDE SEQUENCE [LARGE SCALE GENOMIC DNA]</scope>
    <source>
        <strain evidence="8 9">MM109</strain>
    </source>
</reference>
<dbReference type="InterPro" id="IPR017972">
    <property type="entry name" value="Cyt_P450_CS"/>
</dbReference>
<keyword evidence="9" id="KW-1185">Reference proteome</keyword>
<evidence type="ECO:0000313" key="9">
    <source>
        <dbReference type="Proteomes" id="UP000244201"/>
    </source>
</evidence>
<evidence type="ECO:0000256" key="6">
    <source>
        <dbReference type="ARBA" id="ARBA00023033"/>
    </source>
</evidence>
<dbReference type="PANTHER" id="PTHR46696">
    <property type="entry name" value="P450, PUTATIVE (EUROFUNG)-RELATED"/>
    <property type="match status" value="1"/>
</dbReference>
<dbReference type="OrthoDB" id="4002321at2"/>
<dbReference type="PANTHER" id="PTHR46696:SF1">
    <property type="entry name" value="CYTOCHROME P450 YJIB-RELATED"/>
    <property type="match status" value="1"/>
</dbReference>
<dbReference type="GO" id="GO:0016705">
    <property type="term" value="F:oxidoreductase activity, acting on paired donors, with incorporation or reduction of molecular oxygen"/>
    <property type="evidence" value="ECO:0007669"/>
    <property type="project" value="InterPro"/>
</dbReference>
<evidence type="ECO:0000256" key="3">
    <source>
        <dbReference type="ARBA" id="ARBA00022723"/>
    </source>
</evidence>
<keyword evidence="6 7" id="KW-0503">Monooxygenase</keyword>
<dbReference type="GO" id="GO:0020037">
    <property type="term" value="F:heme binding"/>
    <property type="evidence" value="ECO:0007669"/>
    <property type="project" value="InterPro"/>
</dbReference>
<dbReference type="InterPro" id="IPR001128">
    <property type="entry name" value="Cyt_P450"/>
</dbReference>
<evidence type="ECO:0000256" key="2">
    <source>
        <dbReference type="ARBA" id="ARBA00022617"/>
    </source>
</evidence>
<dbReference type="InterPro" id="IPR036396">
    <property type="entry name" value="Cyt_P450_sf"/>
</dbReference>
<keyword evidence="5 7" id="KW-0408">Iron</keyword>
<dbReference type="GeneID" id="55653777"/>
<dbReference type="AlphaFoldDB" id="A0A2R4SVS8"/>
<sequence length="425" mass="45750">MGSTHPPRIALNPHIADVAVESARLRALGPLVHVELPGGVPAWVTTDYDTARTVLRHPLLSKEMRYWRAWEDGEIPRDWPLLGLIQGTAMLHCDGDAHTRLRNLVAPAFSRERVAALRPRIQEIADQLLDELADTDPAQPVDLRERFAYPLPMLVICDYMGVSGDASARLRAPIERLLTISTSEEMGAAVEESGRVLRELIDAKRAQPGPDLITALIRARDDDASRLSEQELVDNLFQVITAGHETSVNGITNTVHHLLKNPRQLALIREGTVPVSAAVEAGLGYASPVRYVLMRYTTRAVDISGVTVPAGEPVVVGLAAAGRDTGKCPVAGPAADTFDIRANAEHLSFGYGPHFCPGSILARAEIEIALSSLFTRFPDLTLASADLTPIQSIALQGVTSLPVFLNADSHPLTRPTAGCAGDVAS</sequence>
<evidence type="ECO:0000256" key="1">
    <source>
        <dbReference type="ARBA" id="ARBA00010617"/>
    </source>
</evidence>
<evidence type="ECO:0000256" key="7">
    <source>
        <dbReference type="RuleBase" id="RU000461"/>
    </source>
</evidence>
<dbReference type="SUPFAM" id="SSF48264">
    <property type="entry name" value="Cytochrome P450"/>
    <property type="match status" value="1"/>
</dbReference>
<gene>
    <name evidence="8" type="ORF">SLUN_00485</name>
</gene>
<keyword evidence="2 7" id="KW-0349">Heme</keyword>
<dbReference type="CDD" id="cd11029">
    <property type="entry name" value="CYP107-like"/>
    <property type="match status" value="1"/>
</dbReference>
<keyword evidence="4 7" id="KW-0560">Oxidoreductase</keyword>
<dbReference type="EMBL" id="CP026304">
    <property type="protein sequence ID" value="AVZ70966.1"/>
    <property type="molecule type" value="Genomic_DNA"/>
</dbReference>
<dbReference type="GO" id="GO:0004497">
    <property type="term" value="F:monooxygenase activity"/>
    <property type="evidence" value="ECO:0007669"/>
    <property type="project" value="UniProtKB-KW"/>
</dbReference>
<accession>A0A2R4SVS8</accession>
<evidence type="ECO:0000256" key="4">
    <source>
        <dbReference type="ARBA" id="ARBA00023002"/>
    </source>
</evidence>
<proteinExistence type="inferred from homology"/>
<dbReference type="PROSITE" id="PS00086">
    <property type="entry name" value="CYTOCHROME_P450"/>
    <property type="match status" value="1"/>
</dbReference>
<protein>
    <submittedName>
        <fullName evidence="8">Cytochrome P450</fullName>
    </submittedName>
</protein>
<evidence type="ECO:0000256" key="5">
    <source>
        <dbReference type="ARBA" id="ARBA00023004"/>
    </source>
</evidence>
<organism evidence="8 9">
    <name type="scientific">Streptomyces lunaelactis</name>
    <dbReference type="NCBI Taxonomy" id="1535768"/>
    <lineage>
        <taxon>Bacteria</taxon>
        <taxon>Bacillati</taxon>
        <taxon>Actinomycetota</taxon>
        <taxon>Actinomycetes</taxon>
        <taxon>Kitasatosporales</taxon>
        <taxon>Streptomycetaceae</taxon>
        <taxon>Streptomyces</taxon>
    </lineage>
</organism>
<dbReference type="KEGG" id="slk:SLUN_00485"/>
<dbReference type="RefSeq" id="WP_108146661.1">
    <property type="nucleotide sequence ID" value="NZ_CP026304.1"/>
</dbReference>
<dbReference type="Proteomes" id="UP000244201">
    <property type="component" value="Chromosome"/>
</dbReference>
<dbReference type="Gene3D" id="1.10.630.10">
    <property type="entry name" value="Cytochrome P450"/>
    <property type="match status" value="1"/>
</dbReference>
<dbReference type="InterPro" id="IPR002397">
    <property type="entry name" value="Cyt_P450_B"/>
</dbReference>